<dbReference type="InterPro" id="IPR036291">
    <property type="entry name" value="NAD(P)-bd_dom_sf"/>
</dbReference>
<evidence type="ECO:0008006" key="4">
    <source>
        <dbReference type="Google" id="ProtNLM"/>
    </source>
</evidence>
<keyword evidence="3" id="KW-1185">Reference proteome</keyword>
<organism evidence="2 3">
    <name type="scientific">Rhypophila decipiens</name>
    <dbReference type="NCBI Taxonomy" id="261697"/>
    <lineage>
        <taxon>Eukaryota</taxon>
        <taxon>Fungi</taxon>
        <taxon>Dikarya</taxon>
        <taxon>Ascomycota</taxon>
        <taxon>Pezizomycotina</taxon>
        <taxon>Sordariomycetes</taxon>
        <taxon>Sordariomycetidae</taxon>
        <taxon>Sordariales</taxon>
        <taxon>Naviculisporaceae</taxon>
        <taxon>Rhypophila</taxon>
    </lineage>
</organism>
<gene>
    <name evidence="2" type="ORF">QBC37DRAFT_48161</name>
</gene>
<dbReference type="EMBL" id="MU858195">
    <property type="protein sequence ID" value="KAK4209748.1"/>
    <property type="molecule type" value="Genomic_DNA"/>
</dbReference>
<name>A0AAN6XZF4_9PEZI</name>
<dbReference type="SUPFAM" id="SSF51735">
    <property type="entry name" value="NAD(P)-binding Rossmann-fold domains"/>
    <property type="match status" value="1"/>
</dbReference>
<dbReference type="Proteomes" id="UP001301769">
    <property type="component" value="Unassembled WGS sequence"/>
</dbReference>
<dbReference type="AlphaFoldDB" id="A0AAN6XZF4"/>
<dbReference type="Gene3D" id="3.40.50.720">
    <property type="entry name" value="NAD(P)-binding Rossmann-like Domain"/>
    <property type="match status" value="1"/>
</dbReference>
<dbReference type="PANTHER" id="PTHR42748">
    <property type="entry name" value="NITROGEN METABOLITE REPRESSION PROTEIN NMRA FAMILY MEMBER"/>
    <property type="match status" value="1"/>
</dbReference>
<comment type="caution">
    <text evidence="2">The sequence shown here is derived from an EMBL/GenBank/DDBJ whole genome shotgun (WGS) entry which is preliminary data.</text>
</comment>
<dbReference type="InterPro" id="IPR051164">
    <property type="entry name" value="NmrA-like_oxidored"/>
</dbReference>
<dbReference type="PANTHER" id="PTHR42748:SF7">
    <property type="entry name" value="NMRA LIKE REDOX SENSOR 1-RELATED"/>
    <property type="match status" value="1"/>
</dbReference>
<sequence>MQITVIPASTRVATQTIRILLADPSASVVGFYRNPSKVPAEFLSNPKFSAKQGDIEDASTLDFSGSDLILSITPMWYDGRDIMTVAKEVSWNVRNKIEETCDDIQRLVVLSSMGGQYDEGTGAILTNHAAEEIIGATKNAKEAVIVRPAYFMENWGEAVGTIKSDGYFFSTFTPASFQIPHIAIKDIASTLASELLSISGGTHSPLPAGSSPYALEIQGPKYSTEDVKRIFEEVSGKKDIQVKEIPKEGVQGFYEAAGFPPNVAKPFAEMNNSIIEGGKLFESPEPRTKDVRIMRTELKDVIKELWNGAGKE</sequence>
<reference evidence="2" key="2">
    <citation type="submission" date="2023-05" db="EMBL/GenBank/DDBJ databases">
        <authorList>
            <consortium name="Lawrence Berkeley National Laboratory"/>
            <person name="Steindorff A."/>
            <person name="Hensen N."/>
            <person name="Bonometti L."/>
            <person name="Westerberg I."/>
            <person name="Brannstrom I.O."/>
            <person name="Guillou S."/>
            <person name="Cros-Aarteil S."/>
            <person name="Calhoun S."/>
            <person name="Haridas S."/>
            <person name="Kuo A."/>
            <person name="Mondo S."/>
            <person name="Pangilinan J."/>
            <person name="Riley R."/>
            <person name="Labutti K."/>
            <person name="Andreopoulos B."/>
            <person name="Lipzen A."/>
            <person name="Chen C."/>
            <person name="Yanf M."/>
            <person name="Daum C."/>
            <person name="Ng V."/>
            <person name="Clum A."/>
            <person name="Ohm R."/>
            <person name="Martin F."/>
            <person name="Silar P."/>
            <person name="Natvig D."/>
            <person name="Lalanne C."/>
            <person name="Gautier V."/>
            <person name="Ament-Velasquez S.L."/>
            <person name="Kruys A."/>
            <person name="Hutchinson M.I."/>
            <person name="Powell A.J."/>
            <person name="Barry K."/>
            <person name="Miller A.N."/>
            <person name="Grigoriev I.V."/>
            <person name="Debuchy R."/>
            <person name="Gladieux P."/>
            <person name="Thoren M.H."/>
            <person name="Johannesson H."/>
        </authorList>
    </citation>
    <scope>NUCLEOTIDE SEQUENCE</scope>
    <source>
        <strain evidence="2">PSN293</strain>
    </source>
</reference>
<proteinExistence type="predicted"/>
<protein>
    <recommendedName>
        <fullName evidence="4">NAD(P)-binding domain-containing protein</fullName>
    </recommendedName>
</protein>
<evidence type="ECO:0000256" key="1">
    <source>
        <dbReference type="ARBA" id="ARBA00022857"/>
    </source>
</evidence>
<evidence type="ECO:0000313" key="2">
    <source>
        <dbReference type="EMBL" id="KAK4209748.1"/>
    </source>
</evidence>
<accession>A0AAN6XZF4</accession>
<keyword evidence="1" id="KW-0521">NADP</keyword>
<reference evidence="2" key="1">
    <citation type="journal article" date="2023" name="Mol. Phylogenet. Evol.">
        <title>Genome-scale phylogeny and comparative genomics of the fungal order Sordariales.</title>
        <authorList>
            <person name="Hensen N."/>
            <person name="Bonometti L."/>
            <person name="Westerberg I."/>
            <person name="Brannstrom I.O."/>
            <person name="Guillou S."/>
            <person name="Cros-Aarteil S."/>
            <person name="Calhoun S."/>
            <person name="Haridas S."/>
            <person name="Kuo A."/>
            <person name="Mondo S."/>
            <person name="Pangilinan J."/>
            <person name="Riley R."/>
            <person name="LaButti K."/>
            <person name="Andreopoulos B."/>
            <person name="Lipzen A."/>
            <person name="Chen C."/>
            <person name="Yan M."/>
            <person name="Daum C."/>
            <person name="Ng V."/>
            <person name="Clum A."/>
            <person name="Steindorff A."/>
            <person name="Ohm R.A."/>
            <person name="Martin F."/>
            <person name="Silar P."/>
            <person name="Natvig D.O."/>
            <person name="Lalanne C."/>
            <person name="Gautier V."/>
            <person name="Ament-Velasquez S.L."/>
            <person name="Kruys A."/>
            <person name="Hutchinson M.I."/>
            <person name="Powell A.J."/>
            <person name="Barry K."/>
            <person name="Miller A.N."/>
            <person name="Grigoriev I.V."/>
            <person name="Debuchy R."/>
            <person name="Gladieux P."/>
            <person name="Hiltunen Thoren M."/>
            <person name="Johannesson H."/>
        </authorList>
    </citation>
    <scope>NUCLEOTIDE SEQUENCE</scope>
    <source>
        <strain evidence="2">PSN293</strain>
    </source>
</reference>
<dbReference type="Gene3D" id="3.90.25.10">
    <property type="entry name" value="UDP-galactose 4-epimerase, domain 1"/>
    <property type="match status" value="1"/>
</dbReference>
<evidence type="ECO:0000313" key="3">
    <source>
        <dbReference type="Proteomes" id="UP001301769"/>
    </source>
</evidence>